<dbReference type="NCBIfam" id="TIGR00236">
    <property type="entry name" value="wecB"/>
    <property type="match status" value="1"/>
</dbReference>
<accession>E3GXI3</accession>
<name>E3GXI3_METFV</name>
<dbReference type="InterPro" id="IPR003331">
    <property type="entry name" value="UDP_GlcNAc_Epimerase_2_dom"/>
</dbReference>
<proteinExistence type="predicted"/>
<dbReference type="InterPro" id="IPR029767">
    <property type="entry name" value="WecB-like"/>
</dbReference>
<keyword evidence="2" id="KW-0413">Isomerase</keyword>
<dbReference type="HOGENOM" id="CLU_041674_0_1_2"/>
<dbReference type="Gene3D" id="3.40.50.2000">
    <property type="entry name" value="Glycogen Phosphorylase B"/>
    <property type="match status" value="2"/>
</dbReference>
<evidence type="ECO:0000259" key="1">
    <source>
        <dbReference type="Pfam" id="PF02350"/>
    </source>
</evidence>
<protein>
    <submittedName>
        <fullName evidence="2">UDP-N-acetylglucosamine 2-epimerase</fullName>
        <ecNumber evidence="2">5.1.3.14</ecNumber>
    </submittedName>
</protein>
<dbReference type="SUPFAM" id="SSF53756">
    <property type="entry name" value="UDP-Glycosyltransferase/glycogen phosphorylase"/>
    <property type="match status" value="1"/>
</dbReference>
<reference evidence="2 3" key="1">
    <citation type="journal article" date="2010" name="Stand. Genomic Sci.">
        <title>Complete genome sequence of Methanothermus fervidus type strain (V24S).</title>
        <authorList>
            <person name="Anderson I."/>
            <person name="Djao O.D."/>
            <person name="Misra M."/>
            <person name="Chertkov O."/>
            <person name="Nolan M."/>
            <person name="Lucas S."/>
            <person name="Lapidus A."/>
            <person name="Del Rio T.G."/>
            <person name="Tice H."/>
            <person name="Cheng J.F."/>
            <person name="Tapia R."/>
            <person name="Han C."/>
            <person name="Goodwin L."/>
            <person name="Pitluck S."/>
            <person name="Liolios K."/>
            <person name="Ivanova N."/>
            <person name="Mavromatis K."/>
            <person name="Mikhailova N."/>
            <person name="Pati A."/>
            <person name="Brambilla E."/>
            <person name="Chen A."/>
            <person name="Palaniappan K."/>
            <person name="Land M."/>
            <person name="Hauser L."/>
            <person name="Chang Y.J."/>
            <person name="Jeffries C.D."/>
            <person name="Sikorski J."/>
            <person name="Spring S."/>
            <person name="Rohde M."/>
            <person name="Eichinger K."/>
            <person name="Huber H."/>
            <person name="Wirth R."/>
            <person name="Goker M."/>
            <person name="Detter J.C."/>
            <person name="Woyke T."/>
            <person name="Bristow J."/>
            <person name="Eisen J.A."/>
            <person name="Markowitz V."/>
            <person name="Hugenholtz P."/>
            <person name="Klenk H.P."/>
            <person name="Kyrpides N.C."/>
        </authorList>
    </citation>
    <scope>NUCLEOTIDE SEQUENCE [LARGE SCALE GENOMIC DNA]</scope>
    <source>
        <strain evidence="3">ATCC 43054 / DSM 2088 / JCM 10308 / V24 S</strain>
    </source>
</reference>
<dbReference type="AlphaFoldDB" id="E3GXI3"/>
<feature type="domain" description="UDP-N-acetylglucosamine 2-epimerase" evidence="1">
    <location>
        <begin position="24"/>
        <end position="361"/>
    </location>
</feature>
<organism evidence="2 3">
    <name type="scientific">Methanothermus fervidus (strain ATCC 43054 / DSM 2088 / JCM 10308 / V24 S)</name>
    <dbReference type="NCBI Taxonomy" id="523846"/>
    <lineage>
        <taxon>Archaea</taxon>
        <taxon>Methanobacteriati</taxon>
        <taxon>Methanobacteriota</taxon>
        <taxon>Methanomada group</taxon>
        <taxon>Methanobacteria</taxon>
        <taxon>Methanobacteriales</taxon>
        <taxon>Methanothermaceae</taxon>
        <taxon>Methanothermus</taxon>
    </lineage>
</organism>
<dbReference type="PANTHER" id="PTHR43174:SF1">
    <property type="entry name" value="UDP-N-ACETYLGLUCOSAMINE 2-EPIMERASE"/>
    <property type="match status" value="1"/>
</dbReference>
<dbReference type="Pfam" id="PF02350">
    <property type="entry name" value="Epimerase_2"/>
    <property type="match status" value="1"/>
</dbReference>
<dbReference type="PANTHER" id="PTHR43174">
    <property type="entry name" value="UDP-N-ACETYLGLUCOSAMINE 2-EPIMERASE"/>
    <property type="match status" value="1"/>
</dbReference>
<dbReference type="CDD" id="cd03786">
    <property type="entry name" value="GTB_UDP-GlcNAc_2-Epimerase"/>
    <property type="match status" value="1"/>
</dbReference>
<dbReference type="OrthoDB" id="7018at2157"/>
<gene>
    <name evidence="2" type="ordered locus">Mfer_0212</name>
</gene>
<dbReference type="Proteomes" id="UP000002315">
    <property type="component" value="Chromosome"/>
</dbReference>
<dbReference type="STRING" id="523846.Mfer_0212"/>
<keyword evidence="3" id="KW-1185">Reference proteome</keyword>
<dbReference type="EMBL" id="CP002278">
    <property type="protein sequence ID" value="ADP77015.1"/>
    <property type="molecule type" value="Genomic_DNA"/>
</dbReference>
<evidence type="ECO:0000313" key="2">
    <source>
        <dbReference type="EMBL" id="ADP77015.1"/>
    </source>
</evidence>
<evidence type="ECO:0000313" key="3">
    <source>
        <dbReference type="Proteomes" id="UP000002315"/>
    </source>
</evidence>
<dbReference type="KEGG" id="mfv:Mfer_0212"/>
<sequence length="434" mass="48938">MKIAIVLGTRPEIIKMAPIIDKLQNESISFTLIHTGQHYDYEMSDQFFFELELPSPDYNIGVGSCSHGKMTGKMITGIEKTLKKEDPNLVLVQGDTNATLAGALAASKMHIAVGHVEAGLRSFDKSMPEEINRVITDMCSTIHYAPTEEAALNLIFEGLNPKNIYITGNTVVDACIRNLKIAKKKKKNIAKKLNSGKIITITLHRAENVDNKNRLYDIVKALKELDEFNIVFPIHPRTRKNLKKFGLYSELKKCEHVHILKPLGYLDFLLLLSESFIVLTDSGGVQEEAITLNVPCLTLRYNTERIETVDAGGNILVGTRKDKIIKYVRLIANNKKFREKMKNATNPYGDGKASERIIESIINASKDGKLKISPSEKFMKIPKRTLKYVKENMTVVEFEETYDVNVQVVYENGKPKFPYPNLNLKNKHVLITSI</sequence>
<dbReference type="EC" id="5.1.3.14" evidence="2"/>
<dbReference type="GO" id="GO:0008761">
    <property type="term" value="F:UDP-N-acetylglucosamine 2-epimerase activity"/>
    <property type="evidence" value="ECO:0007669"/>
    <property type="project" value="UniProtKB-EC"/>
</dbReference>